<protein>
    <submittedName>
        <fullName evidence="1">Uncharacterized protein</fullName>
    </submittedName>
</protein>
<name>A0AAD1C291_METFU</name>
<reference evidence="1 2" key="2">
    <citation type="journal article" date="2017" name="Int. J. Syst. Evol. Microbiol.">
        <title>Pseudomonas furukawaii sp. nov., a polychlorinated biphenyl-degrading bacterium isolated from biphenyl-contaminated soil in Japan.</title>
        <authorList>
            <person name="Kimura N."/>
            <person name="Watanabe T."/>
            <person name="Suenaga H."/>
            <person name="Fujihara H."/>
            <person name="Futagami T."/>
            <person name="Goto M."/>
            <person name="Hanada S."/>
            <person name="Hirose J."/>
        </authorList>
    </citation>
    <scope>NUCLEOTIDE SEQUENCE [LARGE SCALE GENOMIC DNA]</scope>
    <source>
        <strain evidence="2">DSM 10086 / NBRC 110670 / KF707</strain>
    </source>
</reference>
<organism evidence="1 2">
    <name type="scientific">Metapseudomonas furukawaii</name>
    <name type="common">Pseudomonas furukawaii</name>
    <dbReference type="NCBI Taxonomy" id="1149133"/>
    <lineage>
        <taxon>Bacteria</taxon>
        <taxon>Pseudomonadati</taxon>
        <taxon>Pseudomonadota</taxon>
        <taxon>Gammaproteobacteria</taxon>
        <taxon>Pseudomonadales</taxon>
        <taxon>Pseudomonadaceae</taxon>
        <taxon>Metapseudomonas</taxon>
    </lineage>
</organism>
<dbReference type="KEGG" id="pfuw:KF707C_44560"/>
<gene>
    <name evidence="1" type="ORF">KF707C_44560</name>
</gene>
<evidence type="ECO:0000313" key="1">
    <source>
        <dbReference type="EMBL" id="BAU76144.1"/>
    </source>
</evidence>
<dbReference type="RefSeq" id="WP_004421236.1">
    <property type="nucleotide sequence ID" value="NZ_AJMR01000099.1"/>
</dbReference>
<keyword evidence="2" id="KW-1185">Reference proteome</keyword>
<accession>A0AAD1C291</accession>
<dbReference type="AlphaFoldDB" id="A0AAD1C291"/>
<dbReference type="Proteomes" id="UP000218554">
    <property type="component" value="Chromosome"/>
</dbReference>
<sequence>MIEAIEDLLKHWGEQHRKNGSAGGLGSTLGTILEYGGCAPRGGVYGTRELVAGAGPDHVAEEIEAALVAVGAAADGAALMTLARVRYRPGAGLDELSLAEQIDVLELGRGAGGRSAYFRLLERLHVRLEAELTARAERLKARRREAGRAGGKVRAASLRQAKAAHRARGVELFKGEKA</sequence>
<proteinExistence type="predicted"/>
<evidence type="ECO:0000313" key="2">
    <source>
        <dbReference type="Proteomes" id="UP000218554"/>
    </source>
</evidence>
<dbReference type="EMBL" id="AP014862">
    <property type="protein sequence ID" value="BAU76144.1"/>
    <property type="molecule type" value="Genomic_DNA"/>
</dbReference>
<reference evidence="2" key="1">
    <citation type="submission" date="2015-05" db="EMBL/GenBank/DDBJ databases">
        <title>Draft genome sequencing of a biphenyl-degrading bacterium, Pseudomonas balearica KF707 (=NBRC110670).</title>
        <authorList>
            <person name="Kimura N."/>
            <person name="Hirose J."/>
            <person name="Watanabe T."/>
            <person name="Suenaga H."/>
            <person name="Fujihara H."/>
            <person name="Noguchi M."/>
            <person name="Hashimoto M."/>
            <person name="Shimodaira J."/>
            <person name="Tsuchikane K."/>
            <person name="Hosoyama A."/>
            <person name="Yamazoe A."/>
            <person name="Fujita N."/>
            <person name="Furukawa K."/>
        </authorList>
    </citation>
    <scope>NUCLEOTIDE SEQUENCE [LARGE SCALE GENOMIC DNA]</scope>
    <source>
        <strain evidence="2">DSM 10086 / NBRC 110670 / KF707</strain>
    </source>
</reference>